<dbReference type="InterPro" id="IPR027417">
    <property type="entry name" value="P-loop_NTPase"/>
</dbReference>
<dbReference type="KEGG" id="agv:OJF2_48770"/>
<evidence type="ECO:0000256" key="1">
    <source>
        <dbReference type="ARBA" id="ARBA00022679"/>
    </source>
</evidence>
<keyword evidence="1" id="KW-0808">Transferase</keyword>
<name>A0A5B9W6M6_9BACT</name>
<organism evidence="2 3">
    <name type="scientific">Aquisphaera giovannonii</name>
    <dbReference type="NCBI Taxonomy" id="406548"/>
    <lineage>
        <taxon>Bacteria</taxon>
        <taxon>Pseudomonadati</taxon>
        <taxon>Planctomycetota</taxon>
        <taxon>Planctomycetia</taxon>
        <taxon>Isosphaerales</taxon>
        <taxon>Isosphaeraceae</taxon>
        <taxon>Aquisphaera</taxon>
    </lineage>
</organism>
<dbReference type="AlphaFoldDB" id="A0A5B9W6M6"/>
<dbReference type="GO" id="GO:0008476">
    <property type="term" value="F:protein-tyrosine sulfotransferase activity"/>
    <property type="evidence" value="ECO:0007669"/>
    <property type="project" value="InterPro"/>
</dbReference>
<gene>
    <name evidence="2" type="ORF">OJF2_48770</name>
</gene>
<keyword evidence="3" id="KW-1185">Reference proteome</keyword>
<reference evidence="2 3" key="1">
    <citation type="submission" date="2019-08" db="EMBL/GenBank/DDBJ databases">
        <title>Deep-cultivation of Planctomycetes and their phenomic and genomic characterization uncovers novel biology.</title>
        <authorList>
            <person name="Wiegand S."/>
            <person name="Jogler M."/>
            <person name="Boedeker C."/>
            <person name="Pinto D."/>
            <person name="Vollmers J."/>
            <person name="Rivas-Marin E."/>
            <person name="Kohn T."/>
            <person name="Peeters S.H."/>
            <person name="Heuer A."/>
            <person name="Rast P."/>
            <person name="Oberbeckmann S."/>
            <person name="Bunk B."/>
            <person name="Jeske O."/>
            <person name="Meyerdierks A."/>
            <person name="Storesund J.E."/>
            <person name="Kallscheuer N."/>
            <person name="Luecker S."/>
            <person name="Lage O.M."/>
            <person name="Pohl T."/>
            <person name="Merkel B.J."/>
            <person name="Hornburger P."/>
            <person name="Mueller R.-W."/>
            <person name="Bruemmer F."/>
            <person name="Labrenz M."/>
            <person name="Spormann A.M."/>
            <person name="Op den Camp H."/>
            <person name="Overmann J."/>
            <person name="Amann R."/>
            <person name="Jetten M.S.M."/>
            <person name="Mascher T."/>
            <person name="Medema M.H."/>
            <person name="Devos D.P."/>
            <person name="Kaster A.-K."/>
            <person name="Ovreas L."/>
            <person name="Rohde M."/>
            <person name="Galperin M.Y."/>
            <person name="Jogler C."/>
        </authorList>
    </citation>
    <scope>NUCLEOTIDE SEQUENCE [LARGE SCALE GENOMIC DNA]</scope>
    <source>
        <strain evidence="2 3">OJF2</strain>
    </source>
</reference>
<dbReference type="InterPro" id="IPR026634">
    <property type="entry name" value="TPST-like"/>
</dbReference>
<proteinExistence type="predicted"/>
<dbReference type="EMBL" id="CP042997">
    <property type="protein sequence ID" value="QEH36316.1"/>
    <property type="molecule type" value="Genomic_DNA"/>
</dbReference>
<evidence type="ECO:0000313" key="3">
    <source>
        <dbReference type="Proteomes" id="UP000324233"/>
    </source>
</evidence>
<dbReference type="Pfam" id="PF13469">
    <property type="entry name" value="Sulfotransfer_3"/>
    <property type="match status" value="1"/>
</dbReference>
<dbReference type="PANTHER" id="PTHR12788">
    <property type="entry name" value="PROTEIN-TYROSINE SULFOTRANSFERASE 2"/>
    <property type="match status" value="1"/>
</dbReference>
<evidence type="ECO:0008006" key="4">
    <source>
        <dbReference type="Google" id="ProtNLM"/>
    </source>
</evidence>
<dbReference type="Gene3D" id="3.40.50.300">
    <property type="entry name" value="P-loop containing nucleotide triphosphate hydrolases"/>
    <property type="match status" value="1"/>
</dbReference>
<dbReference type="Proteomes" id="UP000324233">
    <property type="component" value="Chromosome"/>
</dbReference>
<accession>A0A5B9W6M6</accession>
<sequence>MEQILASHPAVHGAGELLWACRTFEELPAVVGRPLPPAECVPLLTPEIVRGLAQRHLERLRSLAGDRAERIVDKLPENYYHLGLLAAMFPRATFILCRRDLRDAALSCYAADFRSVPWASDPEHLACVFRQHLRLMDHWRAVLPVPIHEVRYEDVVSDLEGAARRLIAALGLEWDPACVEFHRTSRPVHTGSRLQVRQPIHARSVARWKAYEHELPELFAPLATLEPPGAG</sequence>
<evidence type="ECO:0000313" key="2">
    <source>
        <dbReference type="EMBL" id="QEH36316.1"/>
    </source>
</evidence>
<dbReference type="SUPFAM" id="SSF52540">
    <property type="entry name" value="P-loop containing nucleoside triphosphate hydrolases"/>
    <property type="match status" value="1"/>
</dbReference>
<dbReference type="PANTHER" id="PTHR12788:SF10">
    <property type="entry name" value="PROTEIN-TYROSINE SULFOTRANSFERASE"/>
    <property type="match status" value="1"/>
</dbReference>
<protein>
    <recommendedName>
        <fullName evidence="4">Sulfotransferase domain protein</fullName>
    </recommendedName>
</protein>